<evidence type="ECO:0000256" key="2">
    <source>
        <dbReference type="ARBA" id="ARBA00022448"/>
    </source>
</evidence>
<organism evidence="20 21">
    <name type="scientific">Parastrongyloides trichosuri</name>
    <name type="common">Possum-specific nematode worm</name>
    <dbReference type="NCBI Taxonomy" id="131310"/>
    <lineage>
        <taxon>Eukaryota</taxon>
        <taxon>Metazoa</taxon>
        <taxon>Ecdysozoa</taxon>
        <taxon>Nematoda</taxon>
        <taxon>Chromadorea</taxon>
        <taxon>Rhabditida</taxon>
        <taxon>Tylenchina</taxon>
        <taxon>Panagrolaimomorpha</taxon>
        <taxon>Strongyloidoidea</taxon>
        <taxon>Strongyloididae</taxon>
        <taxon>Parastrongyloides</taxon>
    </lineage>
</organism>
<evidence type="ECO:0000256" key="13">
    <source>
        <dbReference type="ARBA" id="ARBA00023257"/>
    </source>
</evidence>
<protein>
    <submittedName>
        <fullName evidence="21">Neur_chan_LBD domain-containing protein</fullName>
    </submittedName>
</protein>
<dbReference type="SUPFAM" id="SSF90112">
    <property type="entry name" value="Neurotransmitter-gated ion-channel transmembrane pore"/>
    <property type="match status" value="1"/>
</dbReference>
<evidence type="ECO:0000256" key="4">
    <source>
        <dbReference type="ARBA" id="ARBA00022692"/>
    </source>
</evidence>
<evidence type="ECO:0000256" key="6">
    <source>
        <dbReference type="ARBA" id="ARBA00022989"/>
    </source>
</evidence>
<keyword evidence="6 17" id="KW-1133">Transmembrane helix</keyword>
<dbReference type="PANTHER" id="PTHR18945">
    <property type="entry name" value="NEUROTRANSMITTER GATED ION CHANNEL"/>
    <property type="match status" value="1"/>
</dbReference>
<reference evidence="21" key="1">
    <citation type="submission" date="2017-02" db="UniProtKB">
        <authorList>
            <consortium name="WormBaseParasite"/>
        </authorList>
    </citation>
    <scope>IDENTIFICATION</scope>
</reference>
<keyword evidence="11" id="KW-0675">Receptor</keyword>
<dbReference type="InterPro" id="IPR002394">
    <property type="entry name" value="Nicotinic_acetylcholine_rcpt"/>
</dbReference>
<dbReference type="GO" id="GO:0004888">
    <property type="term" value="F:transmembrane signaling receptor activity"/>
    <property type="evidence" value="ECO:0007669"/>
    <property type="project" value="InterPro"/>
</dbReference>
<dbReference type="PRINTS" id="PR00252">
    <property type="entry name" value="NRIONCHANNEL"/>
</dbReference>
<keyword evidence="10" id="KW-1015">Disulfide bond</keyword>
<evidence type="ECO:0000256" key="17">
    <source>
        <dbReference type="RuleBase" id="RU000687"/>
    </source>
</evidence>
<dbReference type="Gene3D" id="2.70.170.10">
    <property type="entry name" value="Neurotransmitter-gated ion-channel ligand-binding domain"/>
    <property type="match status" value="1"/>
</dbReference>
<dbReference type="Gene3D" id="1.20.58.390">
    <property type="entry name" value="Neurotransmitter-gated ion-channel transmembrane domain"/>
    <property type="match status" value="2"/>
</dbReference>
<dbReference type="GO" id="GO:0045211">
    <property type="term" value="C:postsynaptic membrane"/>
    <property type="evidence" value="ECO:0007669"/>
    <property type="project" value="UniProtKB-SubCell"/>
</dbReference>
<dbReference type="FunFam" id="2.70.170.10:FF:000016">
    <property type="entry name" value="Nicotinic acetylcholine receptor subunit"/>
    <property type="match status" value="1"/>
</dbReference>
<dbReference type="Proteomes" id="UP000038045">
    <property type="component" value="Unplaced"/>
</dbReference>
<evidence type="ECO:0000256" key="10">
    <source>
        <dbReference type="ARBA" id="ARBA00023157"/>
    </source>
</evidence>
<dbReference type="PROSITE" id="PS00236">
    <property type="entry name" value="NEUROTR_ION_CHANNEL"/>
    <property type="match status" value="1"/>
</dbReference>
<feature type="domain" description="Neurotransmitter-gated ion-channel ligand-binding" evidence="18">
    <location>
        <begin position="46"/>
        <end position="257"/>
    </location>
</feature>
<keyword evidence="20" id="KW-1185">Reference proteome</keyword>
<keyword evidence="4 17" id="KW-0812">Transmembrane</keyword>
<dbReference type="AlphaFoldDB" id="A0A0N4ZET5"/>
<evidence type="ECO:0000259" key="19">
    <source>
        <dbReference type="Pfam" id="PF02932"/>
    </source>
</evidence>
<dbReference type="InterPro" id="IPR036734">
    <property type="entry name" value="Neur_chan_lig-bd_sf"/>
</dbReference>
<dbReference type="PRINTS" id="PR00254">
    <property type="entry name" value="NICOTINICR"/>
</dbReference>
<dbReference type="CDD" id="cd19051">
    <property type="entry name" value="LGIC_TM_cation"/>
    <property type="match status" value="1"/>
</dbReference>
<keyword evidence="7" id="KW-0770">Synapse</keyword>
<name>A0A0N4ZET5_PARTI</name>
<evidence type="ECO:0000256" key="3">
    <source>
        <dbReference type="ARBA" id="ARBA00022475"/>
    </source>
</evidence>
<evidence type="ECO:0000256" key="5">
    <source>
        <dbReference type="ARBA" id="ARBA00022729"/>
    </source>
</evidence>
<feature type="transmembrane region" description="Helical" evidence="17">
    <location>
        <begin position="258"/>
        <end position="283"/>
    </location>
</feature>
<keyword evidence="5" id="KW-0732">Signal</keyword>
<dbReference type="InterPro" id="IPR006202">
    <property type="entry name" value="Neur_chan_lig-bd"/>
</dbReference>
<feature type="transmembrane region" description="Helical" evidence="17">
    <location>
        <begin position="543"/>
        <end position="562"/>
    </location>
</feature>
<evidence type="ECO:0000259" key="18">
    <source>
        <dbReference type="Pfam" id="PF02931"/>
    </source>
</evidence>
<evidence type="ECO:0000256" key="7">
    <source>
        <dbReference type="ARBA" id="ARBA00023018"/>
    </source>
</evidence>
<feature type="transmembrane region" description="Helical" evidence="17">
    <location>
        <begin position="323"/>
        <end position="345"/>
    </location>
</feature>
<feature type="domain" description="Neurotransmitter-gated ion-channel transmembrane" evidence="19">
    <location>
        <begin position="264"/>
        <end position="560"/>
    </location>
</feature>
<dbReference type="WBParaSite" id="PTRK_0000626800.3">
    <property type="protein sequence ID" value="PTRK_0000626800.3"/>
    <property type="gene ID" value="PTRK_0000626800"/>
</dbReference>
<dbReference type="InterPro" id="IPR006201">
    <property type="entry name" value="Neur_channel"/>
</dbReference>
<comment type="subcellular location">
    <subcellularLocation>
        <location evidence="16">Postsynaptic cell membrane</location>
        <topology evidence="16">Multi-pass membrane protein</topology>
    </subcellularLocation>
</comment>
<evidence type="ECO:0000256" key="9">
    <source>
        <dbReference type="ARBA" id="ARBA00023136"/>
    </source>
</evidence>
<evidence type="ECO:0000256" key="16">
    <source>
        <dbReference type="ARBA" id="ARBA00034104"/>
    </source>
</evidence>
<proteinExistence type="inferred from homology"/>
<dbReference type="Pfam" id="PF02931">
    <property type="entry name" value="Neur_chan_LBD"/>
    <property type="match status" value="1"/>
</dbReference>
<dbReference type="InterPro" id="IPR038050">
    <property type="entry name" value="Neuro_actylchol_rec"/>
</dbReference>
<evidence type="ECO:0000256" key="11">
    <source>
        <dbReference type="ARBA" id="ARBA00023170"/>
    </source>
</evidence>
<keyword evidence="3" id="KW-1003">Cell membrane</keyword>
<keyword evidence="15 17" id="KW-0407">Ion channel</keyword>
<evidence type="ECO:0000256" key="8">
    <source>
        <dbReference type="ARBA" id="ARBA00023065"/>
    </source>
</evidence>
<dbReference type="InterPro" id="IPR006029">
    <property type="entry name" value="Neurotrans-gated_channel_TM"/>
</dbReference>
<comment type="caution">
    <text evidence="17">Lacks conserved residue(s) required for the propagation of feature annotation.</text>
</comment>
<comment type="similarity">
    <text evidence="1">Belongs to the ligand-gated ion channel (TC 1.A.9) family. Acetylcholine receptor (TC 1.A.9.1) subfamily.</text>
</comment>
<dbReference type="Pfam" id="PF02932">
    <property type="entry name" value="Neur_chan_memb"/>
    <property type="match status" value="1"/>
</dbReference>
<dbReference type="STRING" id="131310.A0A0N4ZET5"/>
<evidence type="ECO:0000256" key="1">
    <source>
        <dbReference type="ARBA" id="ARBA00009237"/>
    </source>
</evidence>
<evidence type="ECO:0000256" key="15">
    <source>
        <dbReference type="ARBA" id="ARBA00023303"/>
    </source>
</evidence>
<dbReference type="InterPro" id="IPR018000">
    <property type="entry name" value="Neurotransmitter_ion_chnl_CS"/>
</dbReference>
<keyword evidence="8 17" id="KW-0406">Ion transport</keyword>
<keyword evidence="2 17" id="KW-0813">Transport</keyword>
<evidence type="ECO:0000256" key="12">
    <source>
        <dbReference type="ARBA" id="ARBA00023180"/>
    </source>
</evidence>
<keyword evidence="12" id="KW-0325">Glycoprotein</keyword>
<keyword evidence="13" id="KW-0628">Postsynaptic cell membrane</keyword>
<evidence type="ECO:0000256" key="14">
    <source>
        <dbReference type="ARBA" id="ARBA00023286"/>
    </source>
</evidence>
<accession>A0A0N4ZET5</accession>
<sequence>MINIWYNSQLIILMTASLANYVIGSSAENDLYSTYGYITYIIIICHLYRDLLANYSSLVRPVKSNSEKLKVSMKVFLQQIVNLDEKNQVIEINAWLKYKWEDYRLKWDPKRYDDITSIRLPATDNLIWTPDILLYNSADKSFDSTFKSNLVIYYNGVINWIPPGIFRASCVIRIHWYPFDYQSCFLKFGSWTYHGYALDLQIDTDPGEEPSMDLSTYIPSSEWVLESAPAVRQEIFFSCCPQPYPTIKFYMNIRRRTLYYIFNLIIPSLLIGLMTLLGFCLPAHDMSEKIGFETTILLSVSFFLTVVSQMIPETSDGVPLLGLFFSTITLIVTISTTFTILVLNFRYRQPCNHKMSGTFKKIFLEWLPWLLLMRRPEHKILKTKTLKLKDPEQFTDECLQCLGKQQNDDDYNSRETILYGSKEIFLLNNQPKTLKDKLIQIPVEKLNLNRKIGEGIFMDKYIKSNKKIKLLQYEKFVTKCVEIVKCTKSDDNNDENVHALAIINYYNRIRQYLAYIRKQKQRDEKVDDLTEDYKFASMALDRLCMILFSLFIFIAIIIIFSSPPYLYA</sequence>
<dbReference type="CDD" id="cd18997">
    <property type="entry name" value="LGIC_ECD_nAChR"/>
    <property type="match status" value="1"/>
</dbReference>
<dbReference type="InterPro" id="IPR036719">
    <property type="entry name" value="Neuro-gated_channel_TM_sf"/>
</dbReference>
<dbReference type="SUPFAM" id="SSF63712">
    <property type="entry name" value="Nicotinic receptor ligand binding domain-like"/>
    <property type="match status" value="1"/>
</dbReference>
<evidence type="ECO:0000313" key="20">
    <source>
        <dbReference type="Proteomes" id="UP000038045"/>
    </source>
</evidence>
<dbReference type="NCBIfam" id="TIGR00860">
    <property type="entry name" value="LIC"/>
    <property type="match status" value="1"/>
</dbReference>
<evidence type="ECO:0000313" key="21">
    <source>
        <dbReference type="WBParaSite" id="PTRK_0000626800.3"/>
    </source>
</evidence>
<keyword evidence="9 17" id="KW-0472">Membrane</keyword>
<keyword evidence="14" id="KW-1071">Ligand-gated ion channel</keyword>
<dbReference type="GO" id="GO:0022848">
    <property type="term" value="F:acetylcholine-gated monoatomic cation-selective channel activity"/>
    <property type="evidence" value="ECO:0007669"/>
    <property type="project" value="InterPro"/>
</dbReference>